<keyword evidence="7 24" id="KW-0997">Cell inner membrane</keyword>
<keyword evidence="14 23" id="KW-0460">Magnesium</keyword>
<name>A0A077NYF8_XENBV</name>
<sequence length="123" mass="13579">MENQSTGLIRIIKAAGYSAKGIRAAWQNEAAFRQEVIVAILAIILAFSLDFGMSERLLLIGSVMLVVIVEILNSAIEAVVDRIGSEYHELSGRAKDMGSAAVFLTMILALFIWGMILWSYFMH</sequence>
<dbReference type="CDD" id="cd14264">
    <property type="entry name" value="DAGK_IM"/>
    <property type="match status" value="1"/>
</dbReference>
<keyword evidence="11 22" id="KW-0547">Nucleotide-binding</keyword>
<comment type="catalytic activity">
    <reaction evidence="24">
        <text>a 1,2-diacyl-sn-glycerol + ATP = a 1,2-diacyl-sn-glycero-3-phosphate + ADP + H(+)</text>
        <dbReference type="Rhea" id="RHEA:10272"/>
        <dbReference type="ChEBI" id="CHEBI:15378"/>
        <dbReference type="ChEBI" id="CHEBI:17815"/>
        <dbReference type="ChEBI" id="CHEBI:30616"/>
        <dbReference type="ChEBI" id="CHEBI:58608"/>
        <dbReference type="ChEBI" id="CHEBI:456216"/>
        <dbReference type="EC" id="2.7.1.107"/>
    </reaction>
</comment>
<feature type="transmembrane region" description="Helical" evidence="24">
    <location>
        <begin position="101"/>
        <end position="121"/>
    </location>
</feature>
<dbReference type="PANTHER" id="PTHR34299">
    <property type="entry name" value="DIACYLGLYCEROL KINASE"/>
    <property type="match status" value="1"/>
</dbReference>
<evidence type="ECO:0000256" key="14">
    <source>
        <dbReference type="ARBA" id="ARBA00022842"/>
    </source>
</evidence>
<comment type="subcellular location">
    <subcellularLocation>
        <location evidence="1 24">Cell inner membrane</location>
        <topology evidence="1 24">Multi-pass membrane protein</topology>
    </subcellularLocation>
</comment>
<dbReference type="EC" id="2.7.1.107" evidence="3 24"/>
<evidence type="ECO:0000256" key="17">
    <source>
        <dbReference type="ARBA" id="ARBA00023136"/>
    </source>
</evidence>
<evidence type="ECO:0000256" key="11">
    <source>
        <dbReference type="ARBA" id="ARBA00022741"/>
    </source>
</evidence>
<keyword evidence="6" id="KW-0444">Lipid biosynthesis</keyword>
<evidence type="ECO:0000256" key="8">
    <source>
        <dbReference type="ARBA" id="ARBA00022679"/>
    </source>
</evidence>
<evidence type="ECO:0000256" key="1">
    <source>
        <dbReference type="ARBA" id="ARBA00004429"/>
    </source>
</evidence>
<feature type="binding site" evidence="21">
    <location>
        <position position="70"/>
    </location>
    <ligand>
        <name>substrate</name>
    </ligand>
</feature>
<feature type="binding site" evidence="22">
    <location>
        <begin position="86"/>
        <end position="88"/>
    </location>
    <ligand>
        <name>ATP</name>
        <dbReference type="ChEBI" id="CHEBI:30616"/>
    </ligand>
</feature>
<evidence type="ECO:0000256" key="7">
    <source>
        <dbReference type="ARBA" id="ARBA00022519"/>
    </source>
</evidence>
<proteinExistence type="inferred from homology"/>
<evidence type="ECO:0000256" key="12">
    <source>
        <dbReference type="ARBA" id="ARBA00022777"/>
    </source>
</evidence>
<dbReference type="InterPro" id="IPR036945">
    <property type="entry name" value="DAGK_sf"/>
</dbReference>
<dbReference type="GO" id="GO:0006654">
    <property type="term" value="P:phosphatidic acid biosynthetic process"/>
    <property type="evidence" value="ECO:0007669"/>
    <property type="project" value="InterPro"/>
</dbReference>
<evidence type="ECO:0000256" key="5">
    <source>
        <dbReference type="ARBA" id="ARBA00022475"/>
    </source>
</evidence>
<evidence type="ECO:0000256" key="15">
    <source>
        <dbReference type="ARBA" id="ARBA00022989"/>
    </source>
</evidence>
<keyword evidence="13 22" id="KW-0067">ATP-binding</keyword>
<keyword evidence="16 24" id="KW-0443">Lipid metabolism</keyword>
<evidence type="ECO:0000256" key="24">
    <source>
        <dbReference type="RuleBase" id="RU363065"/>
    </source>
</evidence>
<protein>
    <recommendedName>
        <fullName evidence="4 24">Diacylglycerol kinase</fullName>
        <ecNumber evidence="3 24">2.7.1.107</ecNumber>
    </recommendedName>
</protein>
<feature type="binding site" evidence="22">
    <location>
        <begin position="95"/>
        <end position="96"/>
    </location>
    <ligand>
        <name>ATP</name>
        <dbReference type="ChEBI" id="CHEBI:30616"/>
    </ligand>
</feature>
<dbReference type="GO" id="GO:0004143">
    <property type="term" value="F:ATP-dependent diacylglycerol kinase activity"/>
    <property type="evidence" value="ECO:0007669"/>
    <property type="project" value="UniProtKB-EC"/>
</dbReference>
<gene>
    <name evidence="25" type="primary">dgkA</name>
    <name evidence="25" type="ORF">XBO1_2570004</name>
</gene>
<evidence type="ECO:0000256" key="18">
    <source>
        <dbReference type="ARBA" id="ARBA00023209"/>
    </source>
</evidence>
<feature type="binding site" evidence="22">
    <location>
        <position position="29"/>
    </location>
    <ligand>
        <name>ATP</name>
        <dbReference type="ChEBI" id="CHEBI:30616"/>
    </ligand>
</feature>
<keyword evidence="5" id="KW-1003">Cell membrane</keyword>
<keyword evidence="8 24" id="KW-0808">Transferase</keyword>
<evidence type="ECO:0000256" key="4">
    <source>
        <dbReference type="ARBA" id="ARBA00017575"/>
    </source>
</evidence>
<dbReference type="GO" id="GO:0005886">
    <property type="term" value="C:plasma membrane"/>
    <property type="evidence" value="ECO:0007669"/>
    <property type="project" value="UniProtKB-SubCell"/>
</dbReference>
<dbReference type="EMBL" id="CBSX010000176">
    <property type="protein sequence ID" value="CDH07187.1"/>
    <property type="molecule type" value="Genomic_DNA"/>
</dbReference>
<reference evidence="25" key="1">
    <citation type="submission" date="2013-07" db="EMBL/GenBank/DDBJ databases">
        <title>Sub-species coevolution in mutualistic symbiosis.</title>
        <authorList>
            <person name="Murfin K."/>
            <person name="Klassen J."/>
            <person name="Lee M."/>
            <person name="Forst S."/>
            <person name="Stock P."/>
            <person name="Goodrich-Blair H."/>
        </authorList>
    </citation>
    <scope>NUCLEOTIDE SEQUENCE [LARGE SCALE GENOMIC DNA]</scope>
    <source>
        <strain evidence="25">Oregonense</strain>
    </source>
</reference>
<dbReference type="GO" id="GO:0046872">
    <property type="term" value="F:metal ion binding"/>
    <property type="evidence" value="ECO:0007669"/>
    <property type="project" value="UniProtKB-KW"/>
</dbReference>
<feature type="binding site" evidence="21">
    <location>
        <position position="10"/>
    </location>
    <ligand>
        <name>substrate</name>
    </ligand>
</feature>
<feature type="binding site" evidence="22">
    <location>
        <position position="77"/>
    </location>
    <ligand>
        <name>ATP</name>
        <dbReference type="ChEBI" id="CHEBI:30616"/>
    </ligand>
</feature>
<feature type="binding site" evidence="23">
    <location>
        <position position="29"/>
    </location>
    <ligand>
        <name>a divalent metal cation</name>
        <dbReference type="ChEBI" id="CHEBI:60240"/>
    </ligand>
</feature>
<dbReference type="Pfam" id="PF01219">
    <property type="entry name" value="DAGK_prokar"/>
    <property type="match status" value="1"/>
</dbReference>
<dbReference type="AlphaFoldDB" id="A0A077NYF8"/>
<evidence type="ECO:0000256" key="23">
    <source>
        <dbReference type="PIRSR" id="PIRSR600829-4"/>
    </source>
</evidence>
<evidence type="ECO:0000256" key="19">
    <source>
        <dbReference type="ARBA" id="ARBA00023264"/>
    </source>
</evidence>
<feature type="transmembrane region" description="Helical" evidence="24">
    <location>
        <begin position="59"/>
        <end position="80"/>
    </location>
</feature>
<feature type="binding site" evidence="21">
    <location>
        <position position="99"/>
    </location>
    <ligand>
        <name>substrate</name>
    </ligand>
</feature>
<evidence type="ECO:0000256" key="6">
    <source>
        <dbReference type="ARBA" id="ARBA00022516"/>
    </source>
</evidence>
<keyword evidence="9 24" id="KW-0812">Transmembrane</keyword>
<evidence type="ECO:0000256" key="9">
    <source>
        <dbReference type="ARBA" id="ARBA00022692"/>
    </source>
</evidence>
<keyword evidence="18" id="KW-0594">Phospholipid biosynthesis</keyword>
<evidence type="ECO:0000313" key="25">
    <source>
        <dbReference type="EMBL" id="CDH07187.1"/>
    </source>
</evidence>
<evidence type="ECO:0000256" key="22">
    <source>
        <dbReference type="PIRSR" id="PIRSR600829-3"/>
    </source>
</evidence>
<keyword evidence="10 23" id="KW-0479">Metal-binding</keyword>
<feature type="binding site" evidence="21">
    <location>
        <position position="56"/>
    </location>
    <ligand>
        <name>substrate</name>
    </ligand>
</feature>
<feature type="binding site" evidence="21">
    <location>
        <begin position="31"/>
        <end position="35"/>
    </location>
    <ligand>
        <name>substrate</name>
    </ligand>
</feature>
<dbReference type="GO" id="GO:0005524">
    <property type="term" value="F:ATP binding"/>
    <property type="evidence" value="ECO:0007669"/>
    <property type="project" value="UniProtKB-KW"/>
</dbReference>
<dbReference type="Proteomes" id="UP000028483">
    <property type="component" value="Unassembled WGS sequence"/>
</dbReference>
<dbReference type="InterPro" id="IPR033718">
    <property type="entry name" value="DAGK_prok"/>
</dbReference>
<evidence type="ECO:0000256" key="16">
    <source>
        <dbReference type="ARBA" id="ARBA00023098"/>
    </source>
</evidence>
<evidence type="ECO:0000256" key="2">
    <source>
        <dbReference type="ARBA" id="ARBA00005967"/>
    </source>
</evidence>
<dbReference type="PANTHER" id="PTHR34299:SF1">
    <property type="entry name" value="DIACYLGLYCEROL KINASE"/>
    <property type="match status" value="1"/>
</dbReference>
<comment type="similarity">
    <text evidence="2 24">Belongs to the bacterial diacylglycerol kinase family.</text>
</comment>
<evidence type="ECO:0000256" key="13">
    <source>
        <dbReference type="ARBA" id="ARBA00022840"/>
    </source>
</evidence>
<dbReference type="Gene3D" id="1.10.287.3610">
    <property type="match status" value="1"/>
</dbReference>
<keyword evidence="12 24" id="KW-0418">Kinase</keyword>
<keyword evidence="15 24" id="KW-1133">Transmembrane helix</keyword>
<accession>A0A077NYF8</accession>
<dbReference type="HOGENOM" id="CLU_112343_3_1_6"/>
<feature type="active site" description="Proton acceptor" evidence="20">
    <location>
        <position position="70"/>
    </location>
</feature>
<feature type="binding site" evidence="21">
    <location>
        <begin position="113"/>
        <end position="118"/>
    </location>
    <ligand>
        <name>substrate</name>
    </ligand>
</feature>
<comment type="cofactor">
    <cofactor evidence="23">
        <name>Mg(2+)</name>
        <dbReference type="ChEBI" id="CHEBI:18420"/>
    </cofactor>
    <text evidence="23">Mn(2+), Zn(2+), Cd(2+) and Co(2+) support activity to lesser extents.</text>
</comment>
<evidence type="ECO:0000256" key="21">
    <source>
        <dbReference type="PIRSR" id="PIRSR600829-2"/>
    </source>
</evidence>
<evidence type="ECO:0000256" key="3">
    <source>
        <dbReference type="ARBA" id="ARBA00012133"/>
    </source>
</evidence>
<feature type="binding site" evidence="21">
    <location>
        <begin position="23"/>
        <end position="26"/>
    </location>
    <ligand>
        <name>substrate</name>
    </ligand>
</feature>
<keyword evidence="19 24" id="KW-1208">Phospholipid metabolism</keyword>
<comment type="caution">
    <text evidence="25">The sequence shown here is derived from an EMBL/GenBank/DDBJ whole genome shotgun (WGS) entry which is preliminary data.</text>
</comment>
<evidence type="ECO:0000256" key="10">
    <source>
        <dbReference type="ARBA" id="ARBA00022723"/>
    </source>
</evidence>
<feature type="binding site" evidence="22">
    <location>
        <position position="10"/>
    </location>
    <ligand>
        <name>ATP</name>
        <dbReference type="ChEBI" id="CHEBI:30616"/>
    </ligand>
</feature>
<feature type="transmembrane region" description="Helical" evidence="24">
    <location>
        <begin position="36"/>
        <end position="53"/>
    </location>
</feature>
<evidence type="ECO:0000256" key="20">
    <source>
        <dbReference type="PIRSR" id="PIRSR600829-1"/>
    </source>
</evidence>
<dbReference type="PROSITE" id="PS01069">
    <property type="entry name" value="DAGK_PROKAR"/>
    <property type="match status" value="1"/>
</dbReference>
<feature type="binding site" evidence="22">
    <location>
        <position position="17"/>
    </location>
    <ligand>
        <name>ATP</name>
        <dbReference type="ChEBI" id="CHEBI:30616"/>
    </ligand>
</feature>
<comment type="function">
    <text evidence="24">Catalyzes the ATP-dependent phosphorylation of sn-l,2-diacylglycerol (DAG) to phosphatidic acid. Involved in the recycling of diacylglycerol produced as a by-product during membrane-derived oligosaccharide (MDO) biosynthesis.</text>
</comment>
<keyword evidence="17 24" id="KW-0472">Membrane</keyword>
<feature type="binding site" evidence="23">
    <location>
        <position position="77"/>
    </location>
    <ligand>
        <name>a divalent metal cation</name>
        <dbReference type="ChEBI" id="CHEBI:60240"/>
    </ligand>
</feature>
<dbReference type="InterPro" id="IPR000829">
    <property type="entry name" value="DAGK"/>
</dbReference>
<organism evidence="25">
    <name type="scientific">Xenorhabdus bovienii str. oregonense</name>
    <dbReference type="NCBI Taxonomy" id="1398202"/>
    <lineage>
        <taxon>Bacteria</taxon>
        <taxon>Pseudomonadati</taxon>
        <taxon>Pseudomonadota</taxon>
        <taxon>Gammaproteobacteria</taxon>
        <taxon>Enterobacterales</taxon>
        <taxon>Morganellaceae</taxon>
        <taxon>Xenorhabdus</taxon>
    </lineage>
</organism>
<dbReference type="RefSeq" id="WP_038258961.1">
    <property type="nucleotide sequence ID" value="NZ_CAWLUU010000224.1"/>
</dbReference>